<dbReference type="Pfam" id="PF13366">
    <property type="entry name" value="PDDEXK_3"/>
    <property type="match status" value="1"/>
</dbReference>
<name>A0ABN4D254_9BACT</name>
<evidence type="ECO:0000313" key="1">
    <source>
        <dbReference type="EMBL" id="AHW60926.1"/>
    </source>
</evidence>
<protein>
    <submittedName>
        <fullName evidence="1">GxxExxY protein</fullName>
    </submittedName>
</protein>
<organism evidence="1 2">
    <name type="scientific">Draconibacterium orientale</name>
    <dbReference type="NCBI Taxonomy" id="1168034"/>
    <lineage>
        <taxon>Bacteria</taxon>
        <taxon>Pseudomonadati</taxon>
        <taxon>Bacteroidota</taxon>
        <taxon>Bacteroidia</taxon>
        <taxon>Marinilabiliales</taxon>
        <taxon>Prolixibacteraceae</taxon>
        <taxon>Draconibacterium</taxon>
    </lineage>
</organism>
<sequence>MTQKIVNAITYDIIGCAIEVHKELGPGLLESVYEKCLGHVLQENGMKVEYQKAVPVNFRGLKIDADLRFDILVEALIGVELKAVQDLLPIHEAQLLTYLKLLEKPKGILINFNCTNIYREGQKTFVTEHFRKLPKE</sequence>
<keyword evidence="2" id="KW-1185">Reference proteome</keyword>
<dbReference type="EMBL" id="CP007451">
    <property type="protein sequence ID" value="AHW60926.1"/>
    <property type="molecule type" value="Genomic_DNA"/>
</dbReference>
<accession>A0ABN4D254</accession>
<dbReference type="Proteomes" id="UP000023772">
    <property type="component" value="Chromosome"/>
</dbReference>
<reference evidence="1 2" key="1">
    <citation type="submission" date="2014-03" db="EMBL/GenBank/DDBJ databases">
        <title>Complete genome sequence of a deeply braunched marine Bacteroidia bacterium Draconibacterium orientale type strain FH5T.</title>
        <authorList>
            <person name="Li X."/>
            <person name="Wang X."/>
            <person name="Xie Z."/>
            <person name="Du Z."/>
            <person name="Chen G."/>
        </authorList>
    </citation>
    <scope>NUCLEOTIDE SEQUENCE [LARGE SCALE GENOMIC DNA]</scope>
    <source>
        <strain evidence="1 2">FH5</strain>
    </source>
</reference>
<dbReference type="NCBIfam" id="TIGR04256">
    <property type="entry name" value="GxxExxY"/>
    <property type="match status" value="1"/>
</dbReference>
<proteinExistence type="predicted"/>
<evidence type="ECO:0000313" key="2">
    <source>
        <dbReference type="Proteomes" id="UP000023772"/>
    </source>
</evidence>
<dbReference type="InterPro" id="IPR026350">
    <property type="entry name" value="GxxExxY"/>
</dbReference>
<gene>
    <name evidence="1" type="ORF">FH5T_18280</name>
</gene>